<dbReference type="NCBIfam" id="TIGR00236">
    <property type="entry name" value="wecB"/>
    <property type="match status" value="1"/>
</dbReference>
<dbReference type="Pfam" id="PF02350">
    <property type="entry name" value="Epimerase_2"/>
    <property type="match status" value="1"/>
</dbReference>
<evidence type="ECO:0000313" key="4">
    <source>
        <dbReference type="Proteomes" id="UP000316714"/>
    </source>
</evidence>
<evidence type="ECO:0000313" key="3">
    <source>
        <dbReference type="EMBL" id="TWT34014.1"/>
    </source>
</evidence>
<feature type="domain" description="UDP-N-acetylglucosamine 2-epimerase" evidence="2">
    <location>
        <begin position="39"/>
        <end position="375"/>
    </location>
</feature>
<comment type="similarity">
    <text evidence="1">Belongs to the UDP-N-acetylglucosamine 2-epimerase family.</text>
</comment>
<dbReference type="AlphaFoldDB" id="A0A5C5V624"/>
<dbReference type="SUPFAM" id="SSF53756">
    <property type="entry name" value="UDP-Glycosyltransferase/glycogen phosphorylase"/>
    <property type="match status" value="1"/>
</dbReference>
<dbReference type="PANTHER" id="PTHR43174:SF1">
    <property type="entry name" value="UDP-N-ACETYLGLUCOSAMINE 2-EPIMERASE"/>
    <property type="match status" value="1"/>
</dbReference>
<keyword evidence="4" id="KW-1185">Reference proteome</keyword>
<accession>A0A5C5V624</accession>
<dbReference type="EMBL" id="SIHJ01000002">
    <property type="protein sequence ID" value="TWT34014.1"/>
    <property type="molecule type" value="Genomic_DNA"/>
</dbReference>
<dbReference type="InterPro" id="IPR029767">
    <property type="entry name" value="WecB-like"/>
</dbReference>
<comment type="caution">
    <text evidence="3">The sequence shown here is derived from an EMBL/GenBank/DDBJ whole genome shotgun (WGS) entry which is preliminary data.</text>
</comment>
<gene>
    <name evidence="3" type="primary">wbpI</name>
    <name evidence="3" type="ORF">KOR34_38500</name>
</gene>
<reference evidence="3 4" key="1">
    <citation type="submission" date="2019-02" db="EMBL/GenBank/DDBJ databases">
        <title>Deep-cultivation of Planctomycetes and their phenomic and genomic characterization uncovers novel biology.</title>
        <authorList>
            <person name="Wiegand S."/>
            <person name="Jogler M."/>
            <person name="Boedeker C."/>
            <person name="Pinto D."/>
            <person name="Vollmers J."/>
            <person name="Rivas-Marin E."/>
            <person name="Kohn T."/>
            <person name="Peeters S.H."/>
            <person name="Heuer A."/>
            <person name="Rast P."/>
            <person name="Oberbeckmann S."/>
            <person name="Bunk B."/>
            <person name="Jeske O."/>
            <person name="Meyerdierks A."/>
            <person name="Storesund J.E."/>
            <person name="Kallscheuer N."/>
            <person name="Luecker S."/>
            <person name="Lage O.M."/>
            <person name="Pohl T."/>
            <person name="Merkel B.J."/>
            <person name="Hornburger P."/>
            <person name="Mueller R.-W."/>
            <person name="Bruemmer F."/>
            <person name="Labrenz M."/>
            <person name="Spormann A.M."/>
            <person name="Op Den Camp H."/>
            <person name="Overmann J."/>
            <person name="Amann R."/>
            <person name="Jetten M.S.M."/>
            <person name="Mascher T."/>
            <person name="Medema M.H."/>
            <person name="Devos D.P."/>
            <person name="Kaster A.-K."/>
            <person name="Ovreas L."/>
            <person name="Rohde M."/>
            <person name="Galperin M.Y."/>
            <person name="Jogler C."/>
        </authorList>
    </citation>
    <scope>NUCLEOTIDE SEQUENCE [LARGE SCALE GENOMIC DNA]</scope>
    <source>
        <strain evidence="3 4">KOR34</strain>
    </source>
</reference>
<organism evidence="3 4">
    <name type="scientific">Posidoniimonas corsicana</name>
    <dbReference type="NCBI Taxonomy" id="1938618"/>
    <lineage>
        <taxon>Bacteria</taxon>
        <taxon>Pseudomonadati</taxon>
        <taxon>Planctomycetota</taxon>
        <taxon>Planctomycetia</taxon>
        <taxon>Pirellulales</taxon>
        <taxon>Lacipirellulaceae</taxon>
        <taxon>Posidoniimonas</taxon>
    </lineage>
</organism>
<evidence type="ECO:0000259" key="2">
    <source>
        <dbReference type="Pfam" id="PF02350"/>
    </source>
</evidence>
<keyword evidence="1 3" id="KW-0413">Isomerase</keyword>
<dbReference type="CDD" id="cd03786">
    <property type="entry name" value="GTB_UDP-GlcNAc_2-Epimerase"/>
    <property type="match status" value="1"/>
</dbReference>
<dbReference type="PANTHER" id="PTHR43174">
    <property type="entry name" value="UDP-N-ACETYLGLUCOSAMINE 2-EPIMERASE"/>
    <property type="match status" value="1"/>
</dbReference>
<dbReference type="InterPro" id="IPR003331">
    <property type="entry name" value="UDP_GlcNAc_Epimerase_2_dom"/>
</dbReference>
<proteinExistence type="inferred from homology"/>
<sequence length="391" mass="44046">MPGAGRQEGAMASPLKIMTVLGTRPEIIRLSRVMALLDQHVDHKLVHTGQNSDYELNQVFFEDLKVRQPDYYLGVDRSSLGRILGDVLVKSEEIFVEERPDAVLILGDTNSAFAGVIARRMKIPLYHMEAGNRCFDFNVPEEINRRIVDHISDFNLVYTEHARRNLLAEGIHPRKVYLTGSPMREVLDSCKPEISASTVLNRLGLTPGEYLVVSLHRAENVDSKDNLEQLLRILNTLCQRYNRPLIVSTHPRTRQKLEALSPSALDDTDSRVRFLQPFGYHDYVRLQQDAFCTISDSGTISEESSILGFPAVTTRTAMERPEAMDTGHIVLTGIDVDTVVESVEFVTRNSQHSREHLIAPEYQVTNTSHRVLKLILGTAKLGHLWDGIRAA</sequence>
<dbReference type="Proteomes" id="UP000316714">
    <property type="component" value="Unassembled WGS sequence"/>
</dbReference>
<protein>
    <submittedName>
        <fullName evidence="3">UDP-2,3-diacetamido-2,3-dideoxy-D-glucuronate 2-epimerase</fullName>
        <ecNumber evidence="3">5.1.3.23</ecNumber>
    </submittedName>
</protein>
<dbReference type="GO" id="GO:0016853">
    <property type="term" value="F:isomerase activity"/>
    <property type="evidence" value="ECO:0007669"/>
    <property type="project" value="UniProtKB-KW"/>
</dbReference>
<evidence type="ECO:0000256" key="1">
    <source>
        <dbReference type="RuleBase" id="RU003513"/>
    </source>
</evidence>
<name>A0A5C5V624_9BACT</name>
<dbReference type="EC" id="5.1.3.23" evidence="3"/>
<dbReference type="Gene3D" id="3.40.50.2000">
    <property type="entry name" value="Glycogen Phosphorylase B"/>
    <property type="match status" value="2"/>
</dbReference>